<keyword evidence="3 6" id="KW-0564">Palmitate</keyword>
<dbReference type="AlphaFoldDB" id="A0A4R1XUK7"/>
<protein>
    <recommendedName>
        <fullName evidence="6">LPS-assembly lipoprotein LptE</fullName>
    </recommendedName>
</protein>
<dbReference type="OrthoDB" id="7349153at2"/>
<keyword evidence="2 6" id="KW-0472">Membrane</keyword>
<dbReference type="GO" id="GO:0009279">
    <property type="term" value="C:cell outer membrane"/>
    <property type="evidence" value="ECO:0007669"/>
    <property type="project" value="UniProtKB-SubCell"/>
</dbReference>
<gene>
    <name evidence="6" type="primary">lptE</name>
    <name evidence="8" type="ORF">EC844_111111</name>
</gene>
<comment type="similarity">
    <text evidence="6">Belongs to the LptE lipoprotein family.</text>
</comment>
<dbReference type="GO" id="GO:0015920">
    <property type="term" value="P:lipopolysaccharide transport"/>
    <property type="evidence" value="ECO:0007669"/>
    <property type="project" value="TreeGrafter"/>
</dbReference>
<dbReference type="PANTHER" id="PTHR38098">
    <property type="entry name" value="LPS-ASSEMBLY LIPOPROTEIN LPTE"/>
    <property type="match status" value="1"/>
</dbReference>
<dbReference type="PANTHER" id="PTHR38098:SF1">
    <property type="entry name" value="LPS-ASSEMBLY LIPOPROTEIN LPTE"/>
    <property type="match status" value="1"/>
</dbReference>
<keyword evidence="1 6" id="KW-0732">Signal</keyword>
<comment type="caution">
    <text evidence="8">The sequence shown here is derived from an EMBL/GenBank/DDBJ whole genome shotgun (WGS) entry which is preliminary data.</text>
</comment>
<evidence type="ECO:0000256" key="6">
    <source>
        <dbReference type="HAMAP-Rule" id="MF_01186"/>
    </source>
</evidence>
<dbReference type="GO" id="GO:1990351">
    <property type="term" value="C:transporter complex"/>
    <property type="evidence" value="ECO:0007669"/>
    <property type="project" value="TreeGrafter"/>
</dbReference>
<dbReference type="EMBL" id="SLVJ01000011">
    <property type="protein sequence ID" value="TCM66821.1"/>
    <property type="molecule type" value="Genomic_DNA"/>
</dbReference>
<evidence type="ECO:0000313" key="9">
    <source>
        <dbReference type="Proteomes" id="UP000294963"/>
    </source>
</evidence>
<organism evidence="8 9">
    <name type="scientific">Acinetobacter calcoaceticus</name>
    <dbReference type="NCBI Taxonomy" id="471"/>
    <lineage>
        <taxon>Bacteria</taxon>
        <taxon>Pseudomonadati</taxon>
        <taxon>Pseudomonadota</taxon>
        <taxon>Gammaproteobacteria</taxon>
        <taxon>Moraxellales</taxon>
        <taxon>Moraxellaceae</taxon>
        <taxon>Acinetobacter</taxon>
        <taxon>Acinetobacter calcoaceticus/baumannii complex</taxon>
    </lineage>
</organism>
<evidence type="ECO:0000256" key="7">
    <source>
        <dbReference type="SAM" id="MobiDB-lite"/>
    </source>
</evidence>
<feature type="region of interest" description="Disordered" evidence="7">
    <location>
        <begin position="165"/>
        <end position="194"/>
    </location>
</feature>
<evidence type="ECO:0000256" key="1">
    <source>
        <dbReference type="ARBA" id="ARBA00022729"/>
    </source>
</evidence>
<dbReference type="GO" id="GO:0001530">
    <property type="term" value="F:lipopolysaccharide binding"/>
    <property type="evidence" value="ECO:0007669"/>
    <property type="project" value="TreeGrafter"/>
</dbReference>
<comment type="function">
    <text evidence="6">Together with LptD, is involved in the assembly of lipopolysaccharide (LPS) at the surface of the outer membrane. Required for the proper assembly of LptD. Binds LPS and may serve as the LPS recognition site at the outer membrane.</text>
</comment>
<accession>A0A4R1XUK7</accession>
<keyword evidence="5 6" id="KW-0449">Lipoprotein</keyword>
<feature type="compositionally biased region" description="Polar residues" evidence="7">
    <location>
        <begin position="168"/>
        <end position="186"/>
    </location>
</feature>
<comment type="subcellular location">
    <subcellularLocation>
        <location evidence="6">Cell outer membrane</location>
        <topology evidence="6">Lipid-anchor</topology>
    </subcellularLocation>
</comment>
<name>A0A4R1XUK7_ACICA</name>
<evidence type="ECO:0000256" key="3">
    <source>
        <dbReference type="ARBA" id="ARBA00023139"/>
    </source>
</evidence>
<keyword evidence="4 6" id="KW-0998">Cell outer membrane</keyword>
<sequence>MHMVKRTAAIILTLGLSAGLVGCGFHLKGNSTEAVPLVYTKLELAMPKNTEQLEKKLGVYLSAAGVQMSNSNDAYVLRVLDYTPRRLELQGKLIETLLRLNVTFQIEDRAGNPITEPRTLVASRSYQYDVATVNTDDQQYNYLSGILVDDIAQQITRQISANRLPKATGNSLQPSSNNNDSTTQRQAVEIAPAP</sequence>
<evidence type="ECO:0000313" key="8">
    <source>
        <dbReference type="EMBL" id="TCM66821.1"/>
    </source>
</evidence>
<reference evidence="8 9" key="1">
    <citation type="submission" date="2019-03" db="EMBL/GenBank/DDBJ databases">
        <title>Genomic analyses of the natural microbiome of Caenorhabditis elegans.</title>
        <authorList>
            <person name="Samuel B."/>
        </authorList>
    </citation>
    <scope>NUCLEOTIDE SEQUENCE [LARGE SCALE GENOMIC DNA]</scope>
    <source>
        <strain evidence="8 9">JUb89</strain>
    </source>
</reference>
<dbReference type="PROSITE" id="PS51257">
    <property type="entry name" value="PROKAR_LIPOPROTEIN"/>
    <property type="match status" value="1"/>
</dbReference>
<dbReference type="Gene3D" id="3.30.160.150">
    <property type="entry name" value="Lipoprotein like domain"/>
    <property type="match status" value="1"/>
</dbReference>
<dbReference type="Proteomes" id="UP000294963">
    <property type="component" value="Unassembled WGS sequence"/>
</dbReference>
<evidence type="ECO:0000256" key="5">
    <source>
        <dbReference type="ARBA" id="ARBA00023288"/>
    </source>
</evidence>
<comment type="subunit">
    <text evidence="6">Component of the lipopolysaccharide transport and assembly complex. Interacts with LptD.</text>
</comment>
<keyword evidence="9" id="KW-1185">Reference proteome</keyword>
<dbReference type="GO" id="GO:0043165">
    <property type="term" value="P:Gram-negative-bacterium-type cell outer membrane assembly"/>
    <property type="evidence" value="ECO:0007669"/>
    <property type="project" value="UniProtKB-UniRule"/>
</dbReference>
<evidence type="ECO:0000256" key="4">
    <source>
        <dbReference type="ARBA" id="ARBA00023237"/>
    </source>
</evidence>
<proteinExistence type="inferred from homology"/>
<dbReference type="HAMAP" id="MF_01186">
    <property type="entry name" value="LPS_assembly_LptE"/>
    <property type="match status" value="1"/>
</dbReference>
<evidence type="ECO:0000256" key="2">
    <source>
        <dbReference type="ARBA" id="ARBA00023136"/>
    </source>
</evidence>
<dbReference type="InterPro" id="IPR007485">
    <property type="entry name" value="LPS_assembly_LptE"/>
</dbReference>